<reference evidence="2" key="1">
    <citation type="submission" date="2017-04" db="EMBL/GenBank/DDBJ databases">
        <authorList>
            <person name="Varghese N."/>
            <person name="Submissions S."/>
        </authorList>
    </citation>
    <scope>NUCLEOTIDE SEQUENCE [LARGE SCALE GENOMIC DNA]</scope>
    <source>
        <strain evidence="2">DSM 12126</strain>
    </source>
</reference>
<dbReference type="OrthoDB" id="6385145at2"/>
<sequence length="194" mass="21196">MNRREALKNTAVWLGTAISATTFGVLFESFTLPENEKNTVSFSAGQEQVLAELAEIIIPTTKDIPGAKAAGLGSFIPMMVTDCFPAKTQEAFAEGLKAMEATALKDFNKDFLSLSSQEREQLVNKLRLDTIAQQKADKAAKKNVPYFFVIARDLTVLGYFASEIGCTQAREYLAIPGRYDGATDLKPGQKSWAS</sequence>
<dbReference type="Proteomes" id="UP000192756">
    <property type="component" value="Unassembled WGS sequence"/>
</dbReference>
<dbReference type="AlphaFoldDB" id="A0A1W2CLQ4"/>
<dbReference type="InterPro" id="IPR027056">
    <property type="entry name" value="Gluconate_2DH_su3"/>
</dbReference>
<name>A0A1W2CLQ4_9SPHI</name>
<evidence type="ECO:0000313" key="2">
    <source>
        <dbReference type="Proteomes" id="UP000192756"/>
    </source>
</evidence>
<organism evidence="1 2">
    <name type="scientific">Pedobacter africanus</name>
    <dbReference type="NCBI Taxonomy" id="151894"/>
    <lineage>
        <taxon>Bacteria</taxon>
        <taxon>Pseudomonadati</taxon>
        <taxon>Bacteroidota</taxon>
        <taxon>Sphingobacteriia</taxon>
        <taxon>Sphingobacteriales</taxon>
        <taxon>Sphingobacteriaceae</taxon>
        <taxon>Pedobacter</taxon>
    </lineage>
</organism>
<gene>
    <name evidence="1" type="ORF">SAMN04488524_2990</name>
</gene>
<dbReference type="RefSeq" id="WP_084239816.1">
    <property type="nucleotide sequence ID" value="NZ_FWXT01000002.1"/>
</dbReference>
<accession>A0A1W2CLQ4</accession>
<dbReference type="STRING" id="151894.SAMN04488524_2990"/>
<keyword evidence="2" id="KW-1185">Reference proteome</keyword>
<dbReference type="EMBL" id="FWXT01000002">
    <property type="protein sequence ID" value="SMC86187.1"/>
    <property type="molecule type" value="Genomic_DNA"/>
</dbReference>
<evidence type="ECO:0000313" key="1">
    <source>
        <dbReference type="EMBL" id="SMC86187.1"/>
    </source>
</evidence>
<proteinExistence type="predicted"/>
<dbReference type="Pfam" id="PF13618">
    <property type="entry name" value="Gluconate_2-dh3"/>
    <property type="match status" value="1"/>
</dbReference>
<protein>
    <submittedName>
        <fullName evidence="1">Gluconate 2-dehydrogenase subunit 3</fullName>
    </submittedName>
</protein>